<dbReference type="Proteomes" id="UP000191110">
    <property type="component" value="Unassembled WGS sequence"/>
</dbReference>
<organism evidence="2 3">
    <name type="scientific">Solemya pervernicosa gill symbiont</name>
    <dbReference type="NCBI Taxonomy" id="642797"/>
    <lineage>
        <taxon>Bacteria</taxon>
        <taxon>Pseudomonadati</taxon>
        <taxon>Pseudomonadota</taxon>
        <taxon>Gammaproteobacteria</taxon>
        <taxon>sulfur-oxidizing symbionts</taxon>
    </lineage>
</organism>
<dbReference type="SUPFAM" id="SSF47781">
    <property type="entry name" value="RuvA domain 2-like"/>
    <property type="match status" value="1"/>
</dbReference>
<dbReference type="SMART" id="SM00278">
    <property type="entry name" value="HhH1"/>
    <property type="match status" value="2"/>
</dbReference>
<dbReference type="AlphaFoldDB" id="A0A1T2L3Q7"/>
<feature type="domain" description="Helix-hairpin-helix DNA-binding motif class 1" evidence="1">
    <location>
        <begin position="68"/>
        <end position="87"/>
    </location>
</feature>
<evidence type="ECO:0000313" key="3">
    <source>
        <dbReference type="Proteomes" id="UP000191110"/>
    </source>
</evidence>
<dbReference type="PANTHER" id="PTHR21180:SF32">
    <property type="entry name" value="ENDONUCLEASE_EXONUCLEASE_PHOSPHATASE FAMILY DOMAIN-CONTAINING PROTEIN 1"/>
    <property type="match status" value="1"/>
</dbReference>
<proteinExistence type="predicted"/>
<dbReference type="GO" id="GO:0015627">
    <property type="term" value="C:type II protein secretion system complex"/>
    <property type="evidence" value="ECO:0007669"/>
    <property type="project" value="TreeGrafter"/>
</dbReference>
<dbReference type="InterPro" id="IPR004509">
    <property type="entry name" value="Competence_ComEA_HhH"/>
</dbReference>
<comment type="caution">
    <text evidence="2">The sequence shown here is derived from an EMBL/GenBank/DDBJ whole genome shotgun (WGS) entry which is preliminary data.</text>
</comment>
<gene>
    <name evidence="2" type="ORF">BOW53_10490</name>
</gene>
<dbReference type="GO" id="GO:0015628">
    <property type="term" value="P:protein secretion by the type II secretion system"/>
    <property type="evidence" value="ECO:0007669"/>
    <property type="project" value="TreeGrafter"/>
</dbReference>
<evidence type="ECO:0000259" key="1">
    <source>
        <dbReference type="SMART" id="SM00278"/>
    </source>
</evidence>
<dbReference type="InterPro" id="IPR010994">
    <property type="entry name" value="RuvA_2-like"/>
</dbReference>
<dbReference type="EMBL" id="MPRL01000043">
    <property type="protein sequence ID" value="OOZ39737.1"/>
    <property type="molecule type" value="Genomic_DNA"/>
</dbReference>
<name>A0A1T2L3Q7_9GAMM</name>
<feature type="domain" description="Helix-hairpin-helix DNA-binding motif class 1" evidence="1">
    <location>
        <begin position="38"/>
        <end position="57"/>
    </location>
</feature>
<dbReference type="GO" id="GO:0003677">
    <property type="term" value="F:DNA binding"/>
    <property type="evidence" value="ECO:0007669"/>
    <property type="project" value="InterPro"/>
</dbReference>
<protein>
    <recommendedName>
        <fullName evidence="1">Helix-hairpin-helix DNA-binding motif class 1 domain-containing protein</fullName>
    </recommendedName>
</protein>
<evidence type="ECO:0000313" key="2">
    <source>
        <dbReference type="EMBL" id="OOZ39737.1"/>
    </source>
</evidence>
<dbReference type="InterPro" id="IPR051675">
    <property type="entry name" value="Endo/Exo/Phosphatase_dom_1"/>
</dbReference>
<dbReference type="Gene3D" id="1.10.150.280">
    <property type="entry name" value="AF1531-like domain"/>
    <property type="match status" value="1"/>
</dbReference>
<keyword evidence="3" id="KW-1185">Reference proteome</keyword>
<dbReference type="NCBIfam" id="TIGR00426">
    <property type="entry name" value="competence protein ComEA helix-hairpin-helix repeat region"/>
    <property type="match status" value="1"/>
</dbReference>
<dbReference type="PANTHER" id="PTHR21180">
    <property type="entry name" value="ENDONUCLEASE/EXONUCLEASE/PHOSPHATASE FAMILY DOMAIN-CONTAINING PROTEIN 1"/>
    <property type="match status" value="1"/>
</dbReference>
<dbReference type="Pfam" id="PF12836">
    <property type="entry name" value="HHH_3"/>
    <property type="match status" value="1"/>
</dbReference>
<accession>A0A1T2L3Q7</accession>
<dbReference type="InterPro" id="IPR003583">
    <property type="entry name" value="Hlx-hairpin-Hlx_DNA-bd_motif"/>
</dbReference>
<dbReference type="GO" id="GO:0006281">
    <property type="term" value="P:DNA repair"/>
    <property type="evidence" value="ECO:0007669"/>
    <property type="project" value="InterPro"/>
</dbReference>
<reference evidence="2 3" key="1">
    <citation type="submission" date="2016-11" db="EMBL/GenBank/DDBJ databases">
        <title>Mixed transmission modes and dynamic genome evolution in an obligate animal-bacterial symbiosis.</title>
        <authorList>
            <person name="Russell S.L."/>
            <person name="Corbett-Detig R.B."/>
            <person name="Cavanaugh C.M."/>
        </authorList>
    </citation>
    <scope>NUCLEOTIDE SEQUENCE [LARGE SCALE GENOMIC DNA]</scope>
    <source>
        <strain evidence="2">Sveles-Q1</strain>
    </source>
</reference>
<sequence>MEVVMYLLRRALLIFICGLLPFAGVFASVDINTASAEEMAKAISGVGIQKATLIVKYREQHGAFKNIEQLARIKGIGSKTIERNRDVLSVGESKN</sequence>